<dbReference type="InterPro" id="IPR036388">
    <property type="entry name" value="WH-like_DNA-bd_sf"/>
</dbReference>
<dbReference type="FunFam" id="3.40.190.290:FF:000001">
    <property type="entry name" value="Transcriptional regulator, LysR family"/>
    <property type="match status" value="1"/>
</dbReference>
<evidence type="ECO:0000313" key="7">
    <source>
        <dbReference type="Proteomes" id="UP000015527"/>
    </source>
</evidence>
<dbReference type="GO" id="GO:0003700">
    <property type="term" value="F:DNA-binding transcription factor activity"/>
    <property type="evidence" value="ECO:0007669"/>
    <property type="project" value="InterPro"/>
</dbReference>
<dbReference type="Pfam" id="PF00126">
    <property type="entry name" value="HTH_1"/>
    <property type="match status" value="1"/>
</dbReference>
<dbReference type="Gene3D" id="3.40.190.290">
    <property type="match status" value="1"/>
</dbReference>
<keyword evidence="2" id="KW-0805">Transcription regulation</keyword>
<keyword evidence="7" id="KW-1185">Reference proteome</keyword>
<dbReference type="EMBL" id="ATHL01000153">
    <property type="protein sequence ID" value="EQB07611.1"/>
    <property type="molecule type" value="Genomic_DNA"/>
</dbReference>
<keyword evidence="4" id="KW-0804">Transcription</keyword>
<dbReference type="SUPFAM" id="SSF53850">
    <property type="entry name" value="Periplasmic binding protein-like II"/>
    <property type="match status" value="1"/>
</dbReference>
<dbReference type="GO" id="GO:0006351">
    <property type="term" value="P:DNA-templated transcription"/>
    <property type="evidence" value="ECO:0007669"/>
    <property type="project" value="TreeGrafter"/>
</dbReference>
<dbReference type="PATRIC" id="fig|1096930.3.peg.4405"/>
<dbReference type="InterPro" id="IPR058163">
    <property type="entry name" value="LysR-type_TF_proteobact-type"/>
</dbReference>
<evidence type="ECO:0000256" key="3">
    <source>
        <dbReference type="ARBA" id="ARBA00023125"/>
    </source>
</evidence>
<comment type="caution">
    <text evidence="6">The sequence shown here is derived from an EMBL/GenBank/DDBJ whole genome shotgun (WGS) entry which is preliminary data.</text>
</comment>
<sequence length="311" mass="33095">MDLGGIAVFVEALKSGSLAKAAGRLGLTAMSATRALAALEKELGVRLVHRTTRSLSSTAEGDLFLPHARAMLEARDNGLEAIRPRGTGVSGLLRITASAAFGRKVVAPMIPGFMDDNPDLQVDLMFTDEQVDIVARGIDVAIRIAKLRDNRLVARKLADNPRRLCASPAYIARHGAPTTLAELDHHACLVASGTSHWTFQKGSRSVQHRISGRLTANSIEALHASCMAGQGIANLSSWDVDEEIRAGRLAELVLTDAAPEALAIWAVFPSSRQIPAKARAFIAALRTVLNERLAGLVEPGEDVSPKALPQG</sequence>
<dbReference type="PROSITE" id="PS50931">
    <property type="entry name" value="HTH_LYSR"/>
    <property type="match status" value="1"/>
</dbReference>
<dbReference type="GO" id="GO:0043565">
    <property type="term" value="F:sequence-specific DNA binding"/>
    <property type="evidence" value="ECO:0007669"/>
    <property type="project" value="TreeGrafter"/>
</dbReference>
<dbReference type="Gene3D" id="1.10.10.10">
    <property type="entry name" value="Winged helix-like DNA-binding domain superfamily/Winged helix DNA-binding domain"/>
    <property type="match status" value="1"/>
</dbReference>
<dbReference type="SUPFAM" id="SSF46785">
    <property type="entry name" value="Winged helix' DNA-binding domain"/>
    <property type="match status" value="1"/>
</dbReference>
<dbReference type="InterPro" id="IPR005119">
    <property type="entry name" value="LysR_subst-bd"/>
</dbReference>
<comment type="similarity">
    <text evidence="1">Belongs to the LysR transcriptional regulatory family.</text>
</comment>
<dbReference type="OrthoDB" id="9786526at2"/>
<dbReference type="CDD" id="cd08422">
    <property type="entry name" value="PBP2_CrgA_like"/>
    <property type="match status" value="1"/>
</dbReference>
<dbReference type="AlphaFoldDB" id="T0GUF7"/>
<organism evidence="6 7">
    <name type="scientific">Novosphingobium lindaniclasticum LE124</name>
    <dbReference type="NCBI Taxonomy" id="1096930"/>
    <lineage>
        <taxon>Bacteria</taxon>
        <taxon>Pseudomonadati</taxon>
        <taxon>Pseudomonadota</taxon>
        <taxon>Alphaproteobacteria</taxon>
        <taxon>Sphingomonadales</taxon>
        <taxon>Sphingomonadaceae</taxon>
        <taxon>Novosphingobium</taxon>
    </lineage>
</organism>
<dbReference type="eggNOG" id="COG0583">
    <property type="taxonomic scope" value="Bacteria"/>
</dbReference>
<gene>
    <name evidence="6" type="ORF">L284_22395</name>
</gene>
<dbReference type="PANTHER" id="PTHR30537:SF5">
    <property type="entry name" value="HTH-TYPE TRANSCRIPTIONAL ACTIVATOR TTDR-RELATED"/>
    <property type="match status" value="1"/>
</dbReference>
<evidence type="ECO:0000313" key="6">
    <source>
        <dbReference type="EMBL" id="EQB07611.1"/>
    </source>
</evidence>
<reference evidence="6 7" key="1">
    <citation type="journal article" date="2013" name="Genome Announc.">
        <title>Genome Sequence of Novosphingobium lindaniclasticum LE124T, Isolated from a Hexachlorocyclohexane Dumpsite.</title>
        <authorList>
            <person name="Saxena A."/>
            <person name="Nayyar N."/>
            <person name="Sangwan N."/>
            <person name="Kumari R."/>
            <person name="Khurana J.P."/>
            <person name="Lal R."/>
        </authorList>
    </citation>
    <scope>NUCLEOTIDE SEQUENCE [LARGE SCALE GENOMIC DNA]</scope>
    <source>
        <strain evidence="6 7">LE124</strain>
    </source>
</reference>
<evidence type="ECO:0000259" key="5">
    <source>
        <dbReference type="PROSITE" id="PS50931"/>
    </source>
</evidence>
<proteinExistence type="inferred from homology"/>
<dbReference type="PANTHER" id="PTHR30537">
    <property type="entry name" value="HTH-TYPE TRANSCRIPTIONAL REGULATOR"/>
    <property type="match status" value="1"/>
</dbReference>
<dbReference type="Proteomes" id="UP000015527">
    <property type="component" value="Unassembled WGS sequence"/>
</dbReference>
<accession>T0GUF7</accession>
<dbReference type="InterPro" id="IPR036390">
    <property type="entry name" value="WH_DNA-bd_sf"/>
</dbReference>
<evidence type="ECO:0000256" key="2">
    <source>
        <dbReference type="ARBA" id="ARBA00023015"/>
    </source>
</evidence>
<evidence type="ECO:0000256" key="4">
    <source>
        <dbReference type="ARBA" id="ARBA00023163"/>
    </source>
</evidence>
<protein>
    <recommendedName>
        <fullName evidence="5">HTH lysR-type domain-containing protein</fullName>
    </recommendedName>
</protein>
<evidence type="ECO:0000256" key="1">
    <source>
        <dbReference type="ARBA" id="ARBA00009437"/>
    </source>
</evidence>
<dbReference type="InterPro" id="IPR000847">
    <property type="entry name" value="LysR_HTH_N"/>
</dbReference>
<keyword evidence="3" id="KW-0238">DNA-binding</keyword>
<dbReference type="Pfam" id="PF03466">
    <property type="entry name" value="LysR_substrate"/>
    <property type="match status" value="1"/>
</dbReference>
<name>T0GUF7_9SPHN</name>
<feature type="domain" description="HTH lysR-type" evidence="5">
    <location>
        <begin position="1"/>
        <end position="58"/>
    </location>
</feature>